<reference evidence="2" key="1">
    <citation type="submission" date="2022-10" db="EMBL/GenBank/DDBJ databases">
        <authorList>
            <person name="Botero Cardona J."/>
        </authorList>
    </citation>
    <scope>NUCLEOTIDE SEQUENCE</scope>
    <source>
        <strain evidence="2">LMG 31819</strain>
        <strain evidence="3">R-53529</strain>
    </source>
</reference>
<feature type="domain" description="Fe/B12 periplasmic-binding" evidence="1">
    <location>
        <begin position="58"/>
        <end position="348"/>
    </location>
</feature>
<dbReference type="EMBL" id="CAMXCM010000008">
    <property type="protein sequence ID" value="CAI3955660.1"/>
    <property type="molecule type" value="Genomic_DNA"/>
</dbReference>
<dbReference type="PANTHER" id="PTHR30535:SF34">
    <property type="entry name" value="MOLYBDATE-BINDING PROTEIN MOLA"/>
    <property type="match status" value="1"/>
</dbReference>
<sequence>MNNFYFPIISKRLFLILVLSISIFGSITLCNAQTSKDTSITVTDMLGRKVTLPAPAKRIVLSESRHVLTLALLDKDPLSRVVGWGNDLQKYSPELFNALRKKFPKANDIPNVGGLTNRSFSMEAVIAAKPDLVIFTLYGPIPDGIEKLDKAGIPYVFVDFFRDPLKKTVPSMLMLGKLLDREKEANSFVSYYEQHMRNIAELVKNTKQLKVLFHLNPDGKDCCFSSGHGNMSDFIAAAGGKSIGMDKIPGSAGKLSLEYIIARDPDFYLVGGGSTAALNGLKIGPSISKEQAEASMTSVMQAPGVSNLRAVRENKAGGVWLFFFDTPLFFVGVEEMAKMFHPNELNDVDPDKTLTELNKQFMAFPLEGTFWVNKESSSQ</sequence>
<dbReference type="InterPro" id="IPR002491">
    <property type="entry name" value="ABC_transptr_periplasmic_BD"/>
</dbReference>
<proteinExistence type="predicted"/>
<evidence type="ECO:0000313" key="5">
    <source>
        <dbReference type="Proteomes" id="UP001154259"/>
    </source>
</evidence>
<dbReference type="EMBL" id="CAMXCS010000008">
    <property type="protein sequence ID" value="CAI3957836.1"/>
    <property type="molecule type" value="Genomic_DNA"/>
</dbReference>
<dbReference type="SUPFAM" id="SSF53807">
    <property type="entry name" value="Helical backbone' metal receptor"/>
    <property type="match status" value="1"/>
</dbReference>
<dbReference type="AlphaFoldDB" id="A0A9W4XAI2"/>
<dbReference type="InterPro" id="IPR050902">
    <property type="entry name" value="ABC_Transporter_SBP"/>
</dbReference>
<dbReference type="PROSITE" id="PS50983">
    <property type="entry name" value="FE_B12_PBP"/>
    <property type="match status" value="1"/>
</dbReference>
<evidence type="ECO:0000259" key="1">
    <source>
        <dbReference type="PROSITE" id="PS50983"/>
    </source>
</evidence>
<gene>
    <name evidence="3" type="ORF">R53529_LOCUS2107</name>
    <name evidence="2" type="ORF">R53530_LOCUS2104</name>
</gene>
<dbReference type="PANTHER" id="PTHR30535">
    <property type="entry name" value="VITAMIN B12-BINDING PROTEIN"/>
    <property type="match status" value="1"/>
</dbReference>
<protein>
    <submittedName>
        <fullName evidence="2 3">Periplasmic component (FepB)</fullName>
    </submittedName>
</protein>
<keyword evidence="5" id="KW-1185">Reference proteome</keyword>
<name>A0A9W4XAI2_9PROT</name>
<dbReference type="Proteomes" id="UP001154255">
    <property type="component" value="Unassembled WGS sequence"/>
</dbReference>
<dbReference type="Gene3D" id="3.40.50.1980">
    <property type="entry name" value="Nitrogenase molybdenum iron protein domain"/>
    <property type="match status" value="2"/>
</dbReference>
<dbReference type="Proteomes" id="UP001154259">
    <property type="component" value="Unassembled WGS sequence"/>
</dbReference>
<evidence type="ECO:0000313" key="3">
    <source>
        <dbReference type="EMBL" id="CAI3957836.1"/>
    </source>
</evidence>
<organism evidence="2 4">
    <name type="scientific">Commensalibacter communis</name>
    <dbReference type="NCBI Taxonomy" id="2972786"/>
    <lineage>
        <taxon>Bacteria</taxon>
        <taxon>Pseudomonadati</taxon>
        <taxon>Pseudomonadota</taxon>
        <taxon>Alphaproteobacteria</taxon>
        <taxon>Acetobacterales</taxon>
        <taxon>Acetobacteraceae</taxon>
    </lineage>
</organism>
<dbReference type="RefSeq" id="WP_271790526.1">
    <property type="nucleotide sequence ID" value="NZ_CAMXCL010000008.1"/>
</dbReference>
<dbReference type="Pfam" id="PF01497">
    <property type="entry name" value="Peripla_BP_2"/>
    <property type="match status" value="1"/>
</dbReference>
<accession>A0A9W4XAI2</accession>
<evidence type="ECO:0000313" key="2">
    <source>
        <dbReference type="EMBL" id="CAI3955660.1"/>
    </source>
</evidence>
<comment type="caution">
    <text evidence="2">The sequence shown here is derived from an EMBL/GenBank/DDBJ whole genome shotgun (WGS) entry which is preliminary data.</text>
</comment>
<evidence type="ECO:0000313" key="4">
    <source>
        <dbReference type="Proteomes" id="UP001154255"/>
    </source>
</evidence>